<feature type="domain" description="CzcB-like barrel-sandwich hybrid" evidence="5">
    <location>
        <begin position="62"/>
        <end position="390"/>
    </location>
</feature>
<sequence length="550" mass="59741">MKKIVYVIIAVVILGGIILVFADRNKDQSEFVTAFVDIGAVAKNVDATGSVVAAEDIELNFRTTGRIESINVSEGEQVKAGQVLAVLEAGALHSQVKDAESVLIEAQANLKKLLAGATEGDIRISEITVEQKGGDFGAKRNDLESLISKSLVELKNLKNTAIVDLNNELIVAETAMEVVDNTLNNEDAGYTLGVLDSMSVPLAQESQSEAGDIINEAKILIKAVDEGSSDEQTLNAIEVVKNALEKTRECLSSVFFVLENTIISNNLTQTELDALITGIQSEQVKISTARNNIYASQSNWTNKQVYYNEQILKARDAVDAAGDAFDLAKAQLEFKTAGPEDYEIDAYNAKIAKTEANLVLAQSKLSDAIIKAPVNGVVIKINNKVGEQTSLALAVVEMIGEAKLEIDVNIPESDIAKIRIGQMADITLDSFGDDNVFPGFVIFVDPAETIIQDVVYYQVKVHFKDDVQGIKHGMTANTVIETDKKENVLRVPLRAVKQKNGDKIVTVLRADKTQEEKNITVGLRGDDYIEILNGLEKGDTVITFVNDKQK</sequence>
<dbReference type="PANTHER" id="PTHR32347">
    <property type="entry name" value="EFFLUX SYSTEM COMPONENT YKNX-RELATED"/>
    <property type="match status" value="1"/>
</dbReference>
<dbReference type="PANTHER" id="PTHR32347:SF23">
    <property type="entry name" value="BLL5650 PROTEIN"/>
    <property type="match status" value="1"/>
</dbReference>
<reference evidence="6 7" key="1">
    <citation type="journal article" date="2016" name="Environ. Microbiol.">
        <title>Genomic resolution of a cold subsurface aquifer community provides metabolic insights for novel microbes adapted to high CO concentrations.</title>
        <authorList>
            <person name="Probst A.J."/>
            <person name="Castelle C.J."/>
            <person name="Singh A."/>
            <person name="Brown C.T."/>
            <person name="Anantharaman K."/>
            <person name="Sharon I."/>
            <person name="Hug L.A."/>
            <person name="Burstein D."/>
            <person name="Emerson J.B."/>
            <person name="Thomas B.C."/>
            <person name="Banfield J.F."/>
        </authorList>
    </citation>
    <scope>NUCLEOTIDE SEQUENCE [LARGE SCALE GENOMIC DNA]</scope>
    <source>
        <strain evidence="6">CG1_02_38_13</strain>
    </source>
</reference>
<organism evidence="6 7">
    <name type="scientific">Candidatus Kuenenbacteria bacterium CG1_02_38_13</name>
    <dbReference type="NCBI Taxonomy" id="1805235"/>
    <lineage>
        <taxon>Bacteria</taxon>
        <taxon>Candidatus Kueneniibacteriota</taxon>
    </lineage>
</organism>
<dbReference type="SUPFAM" id="SSF111369">
    <property type="entry name" value="HlyD-like secretion proteins"/>
    <property type="match status" value="1"/>
</dbReference>
<comment type="subcellular location">
    <subcellularLocation>
        <location evidence="1">Cell envelope</location>
    </subcellularLocation>
</comment>
<evidence type="ECO:0000313" key="6">
    <source>
        <dbReference type="EMBL" id="OIO16950.1"/>
    </source>
</evidence>
<proteinExistence type="inferred from homology"/>
<dbReference type="GO" id="GO:0030313">
    <property type="term" value="C:cell envelope"/>
    <property type="evidence" value="ECO:0007669"/>
    <property type="project" value="UniProtKB-SubCell"/>
</dbReference>
<keyword evidence="3" id="KW-0175">Coiled coil</keyword>
<dbReference type="InterPro" id="IPR058647">
    <property type="entry name" value="BSH_CzcB-like"/>
</dbReference>
<dbReference type="Gene3D" id="2.40.30.170">
    <property type="match status" value="1"/>
</dbReference>
<dbReference type="Gene3D" id="1.10.287.470">
    <property type="entry name" value="Helix hairpin bin"/>
    <property type="match status" value="1"/>
</dbReference>
<dbReference type="NCBIfam" id="TIGR01730">
    <property type="entry name" value="RND_mfp"/>
    <property type="match status" value="1"/>
</dbReference>
<protein>
    <submittedName>
        <fullName evidence="6">Uncharacterized protein</fullName>
    </submittedName>
</protein>
<dbReference type="InterPro" id="IPR050465">
    <property type="entry name" value="UPF0194_transport"/>
</dbReference>
<dbReference type="GO" id="GO:0022857">
    <property type="term" value="F:transmembrane transporter activity"/>
    <property type="evidence" value="ECO:0007669"/>
    <property type="project" value="InterPro"/>
</dbReference>
<evidence type="ECO:0000256" key="2">
    <source>
        <dbReference type="ARBA" id="ARBA00009477"/>
    </source>
</evidence>
<dbReference type="EMBL" id="MNVB01000047">
    <property type="protein sequence ID" value="OIO16950.1"/>
    <property type="molecule type" value="Genomic_DNA"/>
</dbReference>
<dbReference type="Pfam" id="PF25967">
    <property type="entry name" value="RND-MFP_C"/>
    <property type="match status" value="1"/>
</dbReference>
<evidence type="ECO:0000259" key="5">
    <source>
        <dbReference type="Pfam" id="PF25973"/>
    </source>
</evidence>
<comment type="caution">
    <text evidence="6">The sequence shown here is derived from an EMBL/GenBank/DDBJ whole genome shotgun (WGS) entry which is preliminary data.</text>
</comment>
<dbReference type="AlphaFoldDB" id="A0A1J4U2X0"/>
<dbReference type="Proteomes" id="UP000182465">
    <property type="component" value="Unassembled WGS sequence"/>
</dbReference>
<dbReference type="InterPro" id="IPR006143">
    <property type="entry name" value="RND_pump_MFP"/>
</dbReference>
<dbReference type="Pfam" id="PF25973">
    <property type="entry name" value="BSH_CzcB"/>
    <property type="match status" value="1"/>
</dbReference>
<accession>A0A1J4U2X0</accession>
<evidence type="ECO:0000256" key="1">
    <source>
        <dbReference type="ARBA" id="ARBA00004196"/>
    </source>
</evidence>
<dbReference type="InterPro" id="IPR058627">
    <property type="entry name" value="MdtA-like_C"/>
</dbReference>
<dbReference type="GO" id="GO:0016020">
    <property type="term" value="C:membrane"/>
    <property type="evidence" value="ECO:0007669"/>
    <property type="project" value="InterPro"/>
</dbReference>
<evidence type="ECO:0000259" key="4">
    <source>
        <dbReference type="Pfam" id="PF25967"/>
    </source>
</evidence>
<feature type="domain" description="Multidrug resistance protein MdtA-like C-terminal permuted SH3" evidence="4">
    <location>
        <begin position="487"/>
        <end position="543"/>
    </location>
</feature>
<name>A0A1J4U2X0_9BACT</name>
<dbReference type="Gene3D" id="2.40.50.100">
    <property type="match status" value="1"/>
</dbReference>
<comment type="similarity">
    <text evidence="2">Belongs to the membrane fusion protein (MFP) (TC 8.A.1) family.</text>
</comment>
<dbReference type="Gene3D" id="2.40.420.20">
    <property type="match status" value="1"/>
</dbReference>
<gene>
    <name evidence="6" type="ORF">AUJ29_02095</name>
</gene>
<evidence type="ECO:0000313" key="7">
    <source>
        <dbReference type="Proteomes" id="UP000182465"/>
    </source>
</evidence>
<evidence type="ECO:0000256" key="3">
    <source>
        <dbReference type="ARBA" id="ARBA00023054"/>
    </source>
</evidence>